<dbReference type="GeneID" id="6756586"/>
<gene>
    <name evidence="2" type="ORF">TRIADDRAFT_59232</name>
</gene>
<keyword evidence="3" id="KW-1185">Reference proteome</keyword>
<feature type="compositionally biased region" description="Basic and acidic residues" evidence="1">
    <location>
        <begin position="1"/>
        <end position="10"/>
    </location>
</feature>
<sequence>MATKSKDRPTLKGKNISAFSIYANRDDDGSGDDGHRSNGSSSSLSIGGQRQQRKKKIIYVDNRQTCDEHRYSDNFIIPLLSKSIEHDNIKSKGKHASKKGTLKHDGNTNKRIAAILGVAVNNLSRSAIFPICFRIAALHNVPY</sequence>
<feature type="compositionally biased region" description="Basic and acidic residues" evidence="1">
    <location>
        <begin position="24"/>
        <end position="36"/>
    </location>
</feature>
<evidence type="ECO:0000313" key="2">
    <source>
        <dbReference type="EMBL" id="EDV22218.1"/>
    </source>
</evidence>
<feature type="compositionally biased region" description="Low complexity" evidence="1">
    <location>
        <begin position="37"/>
        <end position="48"/>
    </location>
</feature>
<dbReference type="EMBL" id="DS985250">
    <property type="protein sequence ID" value="EDV22218.1"/>
    <property type="molecule type" value="Genomic_DNA"/>
</dbReference>
<evidence type="ECO:0000256" key="1">
    <source>
        <dbReference type="SAM" id="MobiDB-lite"/>
    </source>
</evidence>
<dbReference type="Proteomes" id="UP000009022">
    <property type="component" value="Unassembled WGS sequence"/>
</dbReference>
<name>B3S583_TRIAD</name>
<dbReference type="RefSeq" id="XP_002115373.1">
    <property type="nucleotide sequence ID" value="XM_002115337.1"/>
</dbReference>
<dbReference type="AlphaFoldDB" id="B3S583"/>
<accession>B3S583</accession>
<dbReference type="InParanoid" id="B3S583"/>
<evidence type="ECO:0000313" key="3">
    <source>
        <dbReference type="Proteomes" id="UP000009022"/>
    </source>
</evidence>
<dbReference type="HOGENOM" id="CLU_1808693_0_0_1"/>
<reference evidence="2 3" key="1">
    <citation type="journal article" date="2008" name="Nature">
        <title>The Trichoplax genome and the nature of placozoans.</title>
        <authorList>
            <person name="Srivastava M."/>
            <person name="Begovic E."/>
            <person name="Chapman J."/>
            <person name="Putnam N.H."/>
            <person name="Hellsten U."/>
            <person name="Kawashima T."/>
            <person name="Kuo A."/>
            <person name="Mitros T."/>
            <person name="Salamov A."/>
            <person name="Carpenter M.L."/>
            <person name="Signorovitch A.Y."/>
            <person name="Moreno M.A."/>
            <person name="Kamm K."/>
            <person name="Grimwood J."/>
            <person name="Schmutz J."/>
            <person name="Shapiro H."/>
            <person name="Grigoriev I.V."/>
            <person name="Buss L.W."/>
            <person name="Schierwater B."/>
            <person name="Dellaporta S.L."/>
            <person name="Rokhsar D.S."/>
        </authorList>
    </citation>
    <scope>NUCLEOTIDE SEQUENCE [LARGE SCALE GENOMIC DNA]</scope>
    <source>
        <strain evidence="2 3">Grell-BS-1999</strain>
    </source>
</reference>
<dbReference type="KEGG" id="tad:TRIADDRAFT_59232"/>
<protein>
    <submittedName>
        <fullName evidence="2">Uncharacterized protein</fullName>
    </submittedName>
</protein>
<proteinExistence type="predicted"/>
<feature type="region of interest" description="Disordered" evidence="1">
    <location>
        <begin position="1"/>
        <end position="58"/>
    </location>
</feature>
<organism evidence="2 3">
    <name type="scientific">Trichoplax adhaerens</name>
    <name type="common">Trichoplax reptans</name>
    <dbReference type="NCBI Taxonomy" id="10228"/>
    <lineage>
        <taxon>Eukaryota</taxon>
        <taxon>Metazoa</taxon>
        <taxon>Placozoa</taxon>
        <taxon>Uniplacotomia</taxon>
        <taxon>Trichoplacea</taxon>
        <taxon>Trichoplacidae</taxon>
        <taxon>Trichoplax</taxon>
    </lineage>
</organism>
<dbReference type="CTD" id="6756586"/>